<gene>
    <name evidence="3" type="ORF">NITINOP_3294</name>
</gene>
<evidence type="ECO:0000313" key="3">
    <source>
        <dbReference type="EMBL" id="CUQ68266.1"/>
    </source>
</evidence>
<reference evidence="4" key="1">
    <citation type="submission" date="2015-09" db="EMBL/GenBank/DDBJ databases">
        <authorList>
            <person name="Daims H."/>
        </authorList>
    </citation>
    <scope>NUCLEOTIDE SEQUENCE [LARGE SCALE GENOMIC DNA]</scope>
</reference>
<dbReference type="InterPro" id="IPR023155">
    <property type="entry name" value="Cyt_c-552/4"/>
</dbReference>
<evidence type="ECO:0000256" key="1">
    <source>
        <dbReference type="SAM" id="Phobius"/>
    </source>
</evidence>
<dbReference type="Gene3D" id="1.10.1130.10">
    <property type="entry name" value="Flavocytochrome C3, Chain A"/>
    <property type="match status" value="1"/>
</dbReference>
<feature type="domain" description="Cytochrome c-552/4" evidence="2">
    <location>
        <begin position="66"/>
        <end position="149"/>
    </location>
</feature>
<feature type="transmembrane region" description="Helical" evidence="1">
    <location>
        <begin position="21"/>
        <end position="43"/>
    </location>
</feature>
<proteinExistence type="predicted"/>
<dbReference type="Pfam" id="PF13435">
    <property type="entry name" value="Cytochrome_C554"/>
    <property type="match status" value="1"/>
</dbReference>
<dbReference type="SUPFAM" id="SSF48695">
    <property type="entry name" value="Multiheme cytochromes"/>
    <property type="match status" value="1"/>
</dbReference>
<organism evidence="3 4">
    <name type="scientific">Candidatus Nitrospira inopinata</name>
    <dbReference type="NCBI Taxonomy" id="1715989"/>
    <lineage>
        <taxon>Bacteria</taxon>
        <taxon>Pseudomonadati</taxon>
        <taxon>Nitrospirota</taxon>
        <taxon>Nitrospiria</taxon>
        <taxon>Nitrospirales</taxon>
        <taxon>Nitrospiraceae</taxon>
        <taxon>Nitrospira</taxon>
    </lineage>
</organism>
<dbReference type="InterPro" id="IPR036280">
    <property type="entry name" value="Multihaem_cyt_sf"/>
</dbReference>
<accession>A0A0S4KYD3</accession>
<dbReference type="AlphaFoldDB" id="A0A0S4KYD3"/>
<dbReference type="Proteomes" id="UP000066284">
    <property type="component" value="Chromosome 1"/>
</dbReference>
<keyword evidence="1" id="KW-1133">Transmembrane helix</keyword>
<dbReference type="EMBL" id="LN885086">
    <property type="protein sequence ID" value="CUQ68266.1"/>
    <property type="molecule type" value="Genomic_DNA"/>
</dbReference>
<dbReference type="KEGG" id="nio:NITINOP_3294"/>
<name>A0A0S4KYD3_9BACT</name>
<keyword evidence="1" id="KW-0472">Membrane</keyword>
<evidence type="ECO:0000259" key="2">
    <source>
        <dbReference type="Pfam" id="PF13435"/>
    </source>
</evidence>
<dbReference type="STRING" id="1715989.NITINOP_3294"/>
<evidence type="ECO:0000313" key="4">
    <source>
        <dbReference type="Proteomes" id="UP000066284"/>
    </source>
</evidence>
<keyword evidence="1" id="KW-0812">Transmembrane</keyword>
<sequence length="428" mass="47662">MTPERRLENKVVKIMDGRTGSGYRPVASIVALTVWFCALAGWVPEGASQDPRPQAIVEKAFPHSNKCKRCHERVFEEWELSPLSKSIHSPAFRASLDLFLKSPGGKDKSLCFRCHAPHVRAAPDHVPLFIDQTMSGDPSLDGVACSQCHLIKQVDRTKHPPEPNYETDSKILYGPYKDAVQNLAHQSKEADVFQKSDLCLNCHQSVPSAVNLGKANDLLGDWDKSRAVKVGRECQYCHMPEQVGESANGEKKRKVANHTFPGRIGKLRQEAAKLDVYTQVEGEKTTVRVTVQSLVPHNLPTTHPGWATVMLNLEVKGKNLKTVFADSRTYGRTYLNAKGDKTVFDFEAVKVLDDTVLKPEEMRVETFSFPTPKDTRTFDVEVTLNYGPITGPASFLERVEAESSKGSQDPVFQPIEIVKRTENVPVGK</sequence>
<protein>
    <recommendedName>
        <fullName evidence="2">Cytochrome c-552/4 domain-containing protein</fullName>
    </recommendedName>
</protein>
<keyword evidence="4" id="KW-1185">Reference proteome</keyword>